<dbReference type="Gene3D" id="2.60.40.1180">
    <property type="entry name" value="Golgi alpha-mannosidase II"/>
    <property type="match status" value="1"/>
</dbReference>
<dbReference type="PANTHER" id="PTHR47786">
    <property type="entry name" value="ALPHA-1,4-GLUCAN:MALTOSE-1-PHOSPHATE MALTOSYLTRANSFERASE"/>
    <property type="match status" value="1"/>
</dbReference>
<sequence>MNAPRTSTKPARRTRDVTPLPATLAPLAAGPRIYNLFPLLVGRVAAWSAELPRIAGLGFDWVYLNPFHQTGGSRSLYAVADPESLDERLRDQDGTPDDEQVRAFCAEAARHGLKVMTDLVVNHAANDGRLVRERPDFFVRDADGAPVSPAAVDPDDPGKVTVWGDLAEFDYGAQGPRAALTEYWDGYVARLQGLGVAGFRCDAAYKVPPEVWRALIGGAKARDHAALFAAETLGCTFEEARATAEAGFDYLFNSFAWWDLKASWALEQYERLRTIAPSIAFPENHDMPRLAASAGRDPAAVAALLKARYALAAFFSAGVLMPIGYEWGYRRALHVVDSTPESRESDSGIDISGFVAAINRLRADLPAANVEGAQWRLSAPDAPYLALARVDTGHPGSAGNAVVVLFNPTDAPVAVDPAPLIARTGGEFGPFEDLTPEAAPLAFRADQALDLPPGALHILSARRIASSAGRKARRAVPDGEGRVLIEAVSPEIDGGRSAIKRIVGERVRVEADIFTDGHDVIDAAVLSRAAGETEWRRDPMVFIDNDRWGGHFPLGRNTRYEYTVEAWRDDFSSWLRGLEKKRAAGIDVRLETIEGVALARSAAALAEGSDAAALAGLVAALEGEEAGSAAQLRRLLAQASLIRRNAERVNLTRYPVVLEVVADRLAARFSAWYEIFPRSQSGDPGRHGTFDDVVARLPAIRELGFDVLYFTPIHPIGRTNRKGKNNSLKAREGDVGSVYAVGSEEGGHEAIHPELGTVDDFRRLVAASHAHGMEIALDFAIQCSPDHPWIKQHPEWFDWRPDGTIKYAENPPKKYEDIVNVDFYKGGLPGLWVELRDIVVGWVELGVRIFRVDNPHTKPIPFWEWMIRDVNDRYPDVLFLAEAFTRPKMMKKLAKAGFQQSYTYFTWRNTKAELASYSTELAGEMGEYYRPNFFANTPDINPVYLQTSGRPGFIVRGTLAATLSSVYGIYNGFELCEGTPVPGKEEYLDSEKYELRAWDDDRPGNIRDHIIALNRIRRENPALWDFRNVAFTPAGNDQILAYVRMTPERDNVVFCMVNLDPRSRQECTYEVPLWEFGLPDDGAVEVEDLIQGYRFELRGKTHRIALDPAERSVVIWRLRRPGRVAVPAEAWQHGAA</sequence>
<accession>A0ABQ4R7A6</accession>
<evidence type="ECO:0000313" key="8">
    <source>
        <dbReference type="EMBL" id="GJD53538.1"/>
    </source>
</evidence>
<dbReference type="InterPro" id="IPR026585">
    <property type="entry name" value="GlgE"/>
</dbReference>
<dbReference type="InterPro" id="IPR013783">
    <property type="entry name" value="Ig-like_fold"/>
</dbReference>
<comment type="catalytic activity">
    <reaction evidence="5 6">
        <text>alpha-maltose 1-phosphate + [(1-&gt;4)-alpha-D-glucosyl](n) = [(1-&gt;4)-alpha-D-glucosyl](n+2) + phosphate</text>
        <dbReference type="Rhea" id="RHEA:42692"/>
        <dbReference type="Rhea" id="RHEA-COMP:9584"/>
        <dbReference type="Rhea" id="RHEA-COMP:10183"/>
        <dbReference type="ChEBI" id="CHEBI:15444"/>
        <dbReference type="ChEBI" id="CHEBI:43474"/>
        <dbReference type="ChEBI" id="CHEBI:63576"/>
        <dbReference type="EC" id="2.4.99.16"/>
    </reaction>
</comment>
<evidence type="ECO:0000259" key="7">
    <source>
        <dbReference type="SMART" id="SM00642"/>
    </source>
</evidence>
<dbReference type="Pfam" id="PF00128">
    <property type="entry name" value="Alpha-amylase"/>
    <property type="match status" value="1"/>
</dbReference>
<dbReference type="InterPro" id="IPR006047">
    <property type="entry name" value="GH13_cat_dom"/>
</dbReference>
<evidence type="ECO:0000256" key="5">
    <source>
        <dbReference type="ARBA" id="ARBA00048735"/>
    </source>
</evidence>
<dbReference type="SMART" id="SM00642">
    <property type="entry name" value="Aamy"/>
    <property type="match status" value="1"/>
</dbReference>
<reference evidence="8" key="1">
    <citation type="journal article" date="2021" name="Front. Microbiol.">
        <title>Comprehensive Comparative Genomics and Phenotyping of Methylobacterium Species.</title>
        <authorList>
            <person name="Alessa O."/>
            <person name="Ogura Y."/>
            <person name="Fujitani Y."/>
            <person name="Takami H."/>
            <person name="Hayashi T."/>
            <person name="Sahin N."/>
            <person name="Tani A."/>
        </authorList>
    </citation>
    <scope>NUCLEOTIDE SEQUENCE</scope>
    <source>
        <strain evidence="8">KCTC 52305</strain>
    </source>
</reference>
<evidence type="ECO:0000256" key="3">
    <source>
        <dbReference type="ARBA" id="ARBA00022679"/>
    </source>
</evidence>
<dbReference type="Proteomes" id="UP001055167">
    <property type="component" value="Unassembled WGS sequence"/>
</dbReference>
<evidence type="ECO:0000256" key="1">
    <source>
        <dbReference type="ARBA" id="ARBA00011738"/>
    </source>
</evidence>
<keyword evidence="2 6" id="KW-0328">Glycosyltransferase</keyword>
<feature type="binding site" evidence="6">
    <location>
        <position position="722"/>
    </location>
    <ligand>
        <name>alpha-maltose 1-phosphate</name>
        <dbReference type="ChEBI" id="CHEBI:63576"/>
    </ligand>
</feature>
<dbReference type="InterPro" id="IPR017853">
    <property type="entry name" value="GH"/>
</dbReference>
<feature type="binding site" evidence="6">
    <location>
        <position position="782"/>
    </location>
    <ligand>
        <name>alpha-maltose 1-phosphate</name>
        <dbReference type="ChEBI" id="CHEBI:63576"/>
    </ligand>
</feature>
<dbReference type="PANTHER" id="PTHR47786:SF2">
    <property type="entry name" value="GLYCOSYL HYDROLASE FAMILY 13 CATALYTIC DOMAIN-CONTAINING PROTEIN"/>
    <property type="match status" value="1"/>
</dbReference>
<dbReference type="Pfam" id="PF21702">
    <property type="entry name" value="GLGE_C"/>
    <property type="match status" value="1"/>
</dbReference>
<comment type="caution">
    <text evidence="8">The sequence shown here is derived from an EMBL/GenBank/DDBJ whole genome shotgun (WGS) entry which is preliminary data.</text>
</comment>
<feature type="site" description="Transition state stabilizer" evidence="6">
    <location>
        <position position="939"/>
    </location>
</feature>
<dbReference type="SUPFAM" id="SSF51011">
    <property type="entry name" value="Glycosyl hydrolase domain"/>
    <property type="match status" value="1"/>
</dbReference>
<name>A0ABQ4R7A6_9HYPH</name>
<dbReference type="Gene3D" id="3.20.20.80">
    <property type="entry name" value="Glycosidases"/>
    <property type="match status" value="2"/>
</dbReference>
<dbReference type="EMBL" id="BPQH01000031">
    <property type="protein sequence ID" value="GJD53538.1"/>
    <property type="molecule type" value="Genomic_DNA"/>
</dbReference>
<feature type="active site" description="Proton donor" evidence="6">
    <location>
        <position position="882"/>
    </location>
</feature>
<dbReference type="Pfam" id="PF11896">
    <property type="entry name" value="GlgE_dom_N_S"/>
    <property type="match status" value="1"/>
</dbReference>
<comment type="function">
    <text evidence="6">Maltosyltransferase that uses maltose 1-phosphate (M1P) as the sugar donor to elongate linear or branched alpha-(1-&gt;4)-glucans. Is involved in a branched alpha-glucan biosynthetic pathway from trehalose, together with TreS, Mak and GlgB.</text>
</comment>
<dbReference type="HAMAP" id="MF_02124">
    <property type="entry name" value="GlgE"/>
    <property type="match status" value="1"/>
</dbReference>
<dbReference type="InterPro" id="IPR049171">
    <property type="entry name" value="GLGE_C"/>
</dbReference>
<dbReference type="RefSeq" id="WP_128563378.1">
    <property type="nucleotide sequence ID" value="NZ_BPQH01000031.1"/>
</dbReference>
<keyword evidence="9" id="KW-1185">Reference proteome</keyword>
<feature type="binding site" evidence="6">
    <location>
        <position position="817"/>
    </location>
    <ligand>
        <name>alpha-maltose 1-phosphate</name>
        <dbReference type="ChEBI" id="CHEBI:63576"/>
    </ligand>
</feature>
<dbReference type="Gene3D" id="2.60.40.10">
    <property type="entry name" value="Immunoglobulins"/>
    <property type="match status" value="1"/>
</dbReference>
<dbReference type="SUPFAM" id="SSF51445">
    <property type="entry name" value="(Trans)glycosidases"/>
    <property type="match status" value="2"/>
</dbReference>
<dbReference type="CDD" id="cd11344">
    <property type="entry name" value="AmyAc_GlgE_like"/>
    <property type="match status" value="1"/>
</dbReference>
<feature type="domain" description="Glycosyl hydrolase family 13 catalytic" evidence="7">
    <location>
        <begin position="46"/>
        <end position="362"/>
    </location>
</feature>
<dbReference type="Gene3D" id="1.20.58.80">
    <property type="entry name" value="Phosphotransferase system, lactose/cellobiose-type IIA subunit"/>
    <property type="match status" value="1"/>
</dbReference>
<proteinExistence type="inferred from homology"/>
<dbReference type="EC" id="2.4.99.16" evidence="6"/>
<evidence type="ECO:0000256" key="2">
    <source>
        <dbReference type="ARBA" id="ARBA00022676"/>
    </source>
</evidence>
<feature type="binding site" evidence="6">
    <location>
        <position position="854"/>
    </location>
    <ligand>
        <name>alpha-maltose 1-phosphate</name>
        <dbReference type="ChEBI" id="CHEBI:63576"/>
    </ligand>
</feature>
<comment type="similarity">
    <text evidence="6">Belongs to the glycosyl hydrolase 13 family. GlgE subfamily.</text>
</comment>
<protein>
    <recommendedName>
        <fullName evidence="6">Alpha-1,4-glucan:maltose-1-phosphate maltosyltransferase</fullName>
        <shortName evidence="6">GMPMT</shortName>
        <ecNumber evidence="6">2.4.99.16</ecNumber>
    </recommendedName>
    <alternativeName>
        <fullName evidence="6">(1-&gt;4)-alpha-D-glucan:maltose-1-phosphate alpha-D-maltosyltransferase</fullName>
    </alternativeName>
</protein>
<keyword evidence="4 6" id="KW-0119">Carbohydrate metabolism</keyword>
<dbReference type="InterPro" id="IPR013780">
    <property type="entry name" value="Glyco_hydro_b"/>
</dbReference>
<feature type="binding site" evidence="6">
    <location>
        <begin position="992"/>
        <end position="993"/>
    </location>
    <ligand>
        <name>alpha-maltose 1-phosphate</name>
        <dbReference type="ChEBI" id="CHEBI:63576"/>
    </ligand>
</feature>
<evidence type="ECO:0000256" key="4">
    <source>
        <dbReference type="ARBA" id="ARBA00023277"/>
    </source>
</evidence>
<feature type="active site" description="Nucleophile" evidence="6">
    <location>
        <position position="853"/>
    </location>
</feature>
<dbReference type="Pfam" id="PF14701">
    <property type="entry name" value="hDGE_amylase"/>
    <property type="match status" value="1"/>
</dbReference>
<comment type="subunit">
    <text evidence="1 6">Homodimer.</text>
</comment>
<gene>
    <name evidence="6 8" type="primary">glgE</name>
    <name evidence="8" type="ORF">OPKNFCMD_6315</name>
</gene>
<evidence type="ECO:0000313" key="9">
    <source>
        <dbReference type="Proteomes" id="UP001055167"/>
    </source>
</evidence>
<organism evidence="8 9">
    <name type="scientific">Methylobacterium crusticola</name>
    <dbReference type="NCBI Taxonomy" id="1697972"/>
    <lineage>
        <taxon>Bacteria</taxon>
        <taxon>Pseudomonadati</taxon>
        <taxon>Pseudomonadota</taxon>
        <taxon>Alphaproteobacteria</taxon>
        <taxon>Hyphomicrobiales</taxon>
        <taxon>Methylobacteriaceae</taxon>
        <taxon>Methylobacterium</taxon>
    </lineage>
</organism>
<dbReference type="InterPro" id="IPR032792">
    <property type="entry name" value="AGL_glucanoTrfase"/>
</dbReference>
<reference evidence="8" key="2">
    <citation type="submission" date="2021-08" db="EMBL/GenBank/DDBJ databases">
        <authorList>
            <person name="Tani A."/>
            <person name="Ola A."/>
            <person name="Ogura Y."/>
            <person name="Katsura K."/>
            <person name="Hayashi T."/>
        </authorList>
    </citation>
    <scope>NUCLEOTIDE SEQUENCE</scope>
    <source>
        <strain evidence="8">KCTC 52305</strain>
    </source>
</reference>
<keyword evidence="3 6" id="KW-0808">Transferase</keyword>
<dbReference type="InterPro" id="IPR021828">
    <property type="entry name" value="GlgE_dom_N/S"/>
</dbReference>
<evidence type="ECO:0000256" key="6">
    <source>
        <dbReference type="HAMAP-Rule" id="MF_02124"/>
    </source>
</evidence>